<protein>
    <recommendedName>
        <fullName evidence="4">PPE family protein</fullName>
    </recommendedName>
</protein>
<proteinExistence type="predicted"/>
<organism evidence="2 3">
    <name type="scientific">Mycolicibacterium rutilum</name>
    <name type="common">Mycobacterium rutilum</name>
    <dbReference type="NCBI Taxonomy" id="370526"/>
    <lineage>
        <taxon>Bacteria</taxon>
        <taxon>Bacillati</taxon>
        <taxon>Actinomycetota</taxon>
        <taxon>Actinomycetes</taxon>
        <taxon>Mycobacteriales</taxon>
        <taxon>Mycobacteriaceae</taxon>
        <taxon>Mycolicibacterium</taxon>
    </lineage>
</organism>
<feature type="region of interest" description="Disordered" evidence="1">
    <location>
        <begin position="1"/>
        <end position="80"/>
    </location>
</feature>
<dbReference type="EMBL" id="LT629971">
    <property type="protein sequence ID" value="SEH82325.1"/>
    <property type="molecule type" value="Genomic_DNA"/>
</dbReference>
<evidence type="ECO:0000256" key="1">
    <source>
        <dbReference type="SAM" id="MobiDB-lite"/>
    </source>
</evidence>
<dbReference type="Proteomes" id="UP000182915">
    <property type="component" value="Chromosome I"/>
</dbReference>
<keyword evidence="3" id="KW-1185">Reference proteome</keyword>
<feature type="compositionally biased region" description="Polar residues" evidence="1">
    <location>
        <begin position="58"/>
        <end position="70"/>
    </location>
</feature>
<feature type="compositionally biased region" description="Gly residues" evidence="1">
    <location>
        <begin position="487"/>
        <end position="504"/>
    </location>
</feature>
<feature type="compositionally biased region" description="Pro residues" evidence="1">
    <location>
        <begin position="575"/>
        <end position="586"/>
    </location>
</feature>
<evidence type="ECO:0008006" key="4">
    <source>
        <dbReference type="Google" id="ProtNLM"/>
    </source>
</evidence>
<feature type="region of interest" description="Disordered" evidence="1">
    <location>
        <begin position="435"/>
        <end position="586"/>
    </location>
</feature>
<sequence length="586" mass="60027">MSGFGNYLGATLSSGRDDNSGSVYDESWVTNTNFPERQTLLDGDDLKDLNYETPGEDNGQNKYKPDTSTLGDVPGLTSDHGIRQQVSDAVSGPNSENWESWNFSDLRAEKDALKPAQLQTLADAWTDHGETLKTDSETFKESVRDTINGKWTGTSASAAEAATQQVTKTSIYDFTPSSEALASRLEMLKAAFDSIIERFPDADRDLIDGGDFDKQELNAAIRDFNSKYHLDDGGRLRNNSDGYVSASEAIEEMNRINRSIEDFQLAVQLFRDTYEPTVLAVTENFPTLPPAPNMKYGTPSGDPGGGGGPGTGGGPGGGPGVGGGPKTGTPPVGTPKFKSPDLGKNPAISGLEDQRLTEQGKPPITNPQGIPQGGPPGLAQGLKPAMDAATKAATSGIDAATKAAQQAAQAAGKGLGKNGVPSLREGALGLGDKAGAGKGGGAGAGGAGLGKGGPGVNQPAARLSAQPTTAASGARPAVPVASNAGMGAMGGPGMGGGPAAGQRGGDGKEHKGNKALRTRKNGADIMGETDAVVPVLGDTAPAEESEPAPAQPRRRIPQRGAPWQTDPVSGAARSPRPPQPSPATSD</sequence>
<dbReference type="RefSeq" id="WP_083409099.1">
    <property type="nucleotide sequence ID" value="NZ_LT629971.1"/>
</dbReference>
<dbReference type="Gene3D" id="1.20.1260.20">
    <property type="entry name" value="PPE superfamily"/>
    <property type="match status" value="1"/>
</dbReference>
<dbReference type="AlphaFoldDB" id="A0A1H6L2G2"/>
<dbReference type="InterPro" id="IPR038332">
    <property type="entry name" value="PPE_sf"/>
</dbReference>
<feature type="region of interest" description="Disordered" evidence="1">
    <location>
        <begin position="284"/>
        <end position="389"/>
    </location>
</feature>
<feature type="compositionally biased region" description="Gly residues" evidence="1">
    <location>
        <begin position="302"/>
        <end position="326"/>
    </location>
</feature>
<dbReference type="STRING" id="370526.SAMN04489835_4558"/>
<feature type="compositionally biased region" description="Gly residues" evidence="1">
    <location>
        <begin position="435"/>
        <end position="455"/>
    </location>
</feature>
<accession>A0A1H6L2G2</accession>
<name>A0A1H6L2G2_MYCRU</name>
<gene>
    <name evidence="2" type="ORF">SAMN04489835_4558</name>
</gene>
<evidence type="ECO:0000313" key="2">
    <source>
        <dbReference type="EMBL" id="SEH82325.1"/>
    </source>
</evidence>
<dbReference type="OrthoDB" id="4600420at2"/>
<evidence type="ECO:0000313" key="3">
    <source>
        <dbReference type="Proteomes" id="UP000182915"/>
    </source>
</evidence>
<reference evidence="3" key="1">
    <citation type="submission" date="2016-10" db="EMBL/GenBank/DDBJ databases">
        <authorList>
            <person name="Varghese N."/>
            <person name="Submissions S."/>
        </authorList>
    </citation>
    <scope>NUCLEOTIDE SEQUENCE [LARGE SCALE GENOMIC DNA]</scope>
    <source>
        <strain evidence="3">DSM 45405</strain>
    </source>
</reference>